<dbReference type="FunFam" id="3.30.160.60:FF:000260">
    <property type="entry name" value="Spalt-like transcription factor 1"/>
    <property type="match status" value="1"/>
</dbReference>
<feature type="compositionally biased region" description="Basic and acidic residues" evidence="10">
    <location>
        <begin position="283"/>
        <end position="293"/>
    </location>
</feature>
<dbReference type="OMA" id="QCNNTGE"/>
<dbReference type="PANTHER" id="PTHR24379:SF127">
    <property type="entry name" value="BLOODY FINGERS-RELATED"/>
    <property type="match status" value="1"/>
</dbReference>
<evidence type="ECO:0000256" key="3">
    <source>
        <dbReference type="ARBA" id="ARBA00022723"/>
    </source>
</evidence>
<dbReference type="FunFam" id="3.30.160.60:FF:000303">
    <property type="entry name" value="Zinc finger protein 41"/>
    <property type="match status" value="1"/>
</dbReference>
<dbReference type="InterPro" id="IPR036236">
    <property type="entry name" value="Znf_C2H2_sf"/>
</dbReference>
<evidence type="ECO:0000256" key="1">
    <source>
        <dbReference type="ARBA" id="ARBA00004123"/>
    </source>
</evidence>
<dbReference type="Proteomes" id="UP000261420">
    <property type="component" value="Unplaced"/>
</dbReference>
<comment type="subcellular location">
    <subcellularLocation>
        <location evidence="1">Nucleus</location>
    </subcellularLocation>
</comment>
<feature type="region of interest" description="Disordered" evidence="10">
    <location>
        <begin position="163"/>
        <end position="230"/>
    </location>
</feature>
<keyword evidence="4" id="KW-0677">Repeat</keyword>
<feature type="compositionally biased region" description="Basic residues" evidence="10">
    <location>
        <begin position="439"/>
        <end position="454"/>
    </location>
</feature>
<feature type="domain" description="C2H2-type" evidence="11">
    <location>
        <begin position="500"/>
        <end position="527"/>
    </location>
</feature>
<evidence type="ECO:0000256" key="9">
    <source>
        <dbReference type="PROSITE-ProRule" id="PRU00042"/>
    </source>
</evidence>
<dbReference type="GO" id="GO:0008270">
    <property type="term" value="F:zinc ion binding"/>
    <property type="evidence" value="ECO:0007669"/>
    <property type="project" value="UniProtKB-KW"/>
</dbReference>
<feature type="region of interest" description="Disordered" evidence="10">
    <location>
        <begin position="787"/>
        <end position="812"/>
    </location>
</feature>
<dbReference type="GeneID" id="111216603"/>
<feature type="domain" description="C2H2-type" evidence="11">
    <location>
        <begin position="684"/>
        <end position="711"/>
    </location>
</feature>
<feature type="domain" description="C2H2-type" evidence="11">
    <location>
        <begin position="656"/>
        <end position="683"/>
    </location>
</feature>
<keyword evidence="3" id="KW-0479">Metal-binding</keyword>
<feature type="domain" description="C2H2-type" evidence="11">
    <location>
        <begin position="628"/>
        <end position="655"/>
    </location>
</feature>
<dbReference type="Ensembl" id="ENSSDUT00000019422.1">
    <property type="protein sequence ID" value="ENSSDUP00000019079.1"/>
    <property type="gene ID" value="ENSSDUG00000013925.1"/>
</dbReference>
<dbReference type="AlphaFoldDB" id="A0A3B4UKI2"/>
<feature type="region of interest" description="Disordered" evidence="10">
    <location>
        <begin position="89"/>
        <end position="123"/>
    </location>
</feature>
<dbReference type="Pfam" id="PF00096">
    <property type="entry name" value="zf-C2H2"/>
    <property type="match status" value="6"/>
</dbReference>
<feature type="domain" description="C2H2-type" evidence="11">
    <location>
        <begin position="76"/>
        <end position="107"/>
    </location>
</feature>
<protein>
    <submittedName>
        <fullName evidence="12">Zinc finger protein 37-like</fullName>
    </submittedName>
</protein>
<dbReference type="FunFam" id="3.30.160.60:FF:001437">
    <property type="entry name" value="Zinc finger protein 594"/>
    <property type="match status" value="1"/>
</dbReference>
<dbReference type="FunFam" id="3.30.160.60:FF:001273">
    <property type="entry name" value="Zinc finger protein"/>
    <property type="match status" value="1"/>
</dbReference>
<dbReference type="FunFam" id="3.30.160.60:FF:000204">
    <property type="entry name" value="Zinc finger protein 331"/>
    <property type="match status" value="1"/>
</dbReference>
<accession>A0A3B4UKI2</accession>
<feature type="region of interest" description="Disordered" evidence="10">
    <location>
        <begin position="379"/>
        <end position="476"/>
    </location>
</feature>
<keyword evidence="5 9" id="KW-0863">Zinc-finger</keyword>
<dbReference type="PROSITE" id="PS50157">
    <property type="entry name" value="ZINC_FINGER_C2H2_2"/>
    <property type="match status" value="10"/>
</dbReference>
<evidence type="ECO:0000256" key="2">
    <source>
        <dbReference type="ARBA" id="ARBA00006991"/>
    </source>
</evidence>
<dbReference type="Gene3D" id="3.30.160.60">
    <property type="entry name" value="Classic Zinc Finger"/>
    <property type="match status" value="8"/>
</dbReference>
<dbReference type="FunFam" id="3.30.160.60:FF:002343">
    <property type="entry name" value="Zinc finger protein 33A"/>
    <property type="match status" value="1"/>
</dbReference>
<feature type="domain" description="C2H2-type" evidence="11">
    <location>
        <begin position="740"/>
        <end position="767"/>
    </location>
</feature>
<evidence type="ECO:0000256" key="6">
    <source>
        <dbReference type="ARBA" id="ARBA00022833"/>
    </source>
</evidence>
<comment type="similarity">
    <text evidence="2">Belongs to the krueppel C2H2-type zinc-finger protein family.</text>
</comment>
<feature type="region of interest" description="Disordered" evidence="10">
    <location>
        <begin position="253"/>
        <end position="346"/>
    </location>
</feature>
<evidence type="ECO:0000256" key="8">
    <source>
        <dbReference type="ARBA" id="ARBA00023242"/>
    </source>
</evidence>
<dbReference type="InterPro" id="IPR013087">
    <property type="entry name" value="Znf_C2H2_type"/>
</dbReference>
<name>A0A3B4UKI2_SERDU</name>
<dbReference type="KEGG" id="sdu:111216603"/>
<dbReference type="GeneTree" id="ENSGT00940000166978"/>
<evidence type="ECO:0000256" key="4">
    <source>
        <dbReference type="ARBA" id="ARBA00022737"/>
    </source>
</evidence>
<feature type="compositionally biased region" description="Acidic residues" evidence="10">
    <location>
        <begin position="258"/>
        <end position="270"/>
    </location>
</feature>
<dbReference type="GO" id="GO:0000977">
    <property type="term" value="F:RNA polymerase II transcription regulatory region sequence-specific DNA binding"/>
    <property type="evidence" value="ECO:0007669"/>
    <property type="project" value="TreeGrafter"/>
</dbReference>
<proteinExistence type="inferred from homology"/>
<keyword evidence="8" id="KW-0539">Nucleus</keyword>
<evidence type="ECO:0000259" key="11">
    <source>
        <dbReference type="PROSITE" id="PS50157"/>
    </source>
</evidence>
<dbReference type="SUPFAM" id="SSF57667">
    <property type="entry name" value="beta-beta-alpha zinc fingers"/>
    <property type="match status" value="4"/>
</dbReference>
<evidence type="ECO:0000256" key="10">
    <source>
        <dbReference type="SAM" id="MobiDB-lite"/>
    </source>
</evidence>
<organism evidence="12 13">
    <name type="scientific">Seriola dumerili</name>
    <name type="common">Greater amberjack</name>
    <name type="synonym">Caranx dumerili</name>
    <dbReference type="NCBI Taxonomy" id="41447"/>
    <lineage>
        <taxon>Eukaryota</taxon>
        <taxon>Metazoa</taxon>
        <taxon>Chordata</taxon>
        <taxon>Craniata</taxon>
        <taxon>Vertebrata</taxon>
        <taxon>Euteleostomi</taxon>
        <taxon>Actinopterygii</taxon>
        <taxon>Neopterygii</taxon>
        <taxon>Teleostei</taxon>
        <taxon>Neoteleostei</taxon>
        <taxon>Acanthomorphata</taxon>
        <taxon>Carangaria</taxon>
        <taxon>Carangiformes</taxon>
        <taxon>Carangidae</taxon>
        <taxon>Seriola</taxon>
    </lineage>
</organism>
<dbReference type="RefSeq" id="XP_022593897.1">
    <property type="nucleotide sequence ID" value="XM_022738176.1"/>
</dbReference>
<keyword evidence="13" id="KW-1185">Reference proteome</keyword>
<dbReference type="GO" id="GO:0005634">
    <property type="term" value="C:nucleus"/>
    <property type="evidence" value="ECO:0007669"/>
    <property type="project" value="UniProtKB-SubCell"/>
</dbReference>
<feature type="domain" description="C2H2-type" evidence="11">
    <location>
        <begin position="587"/>
        <end position="615"/>
    </location>
</feature>
<feature type="compositionally biased region" description="Basic and acidic residues" evidence="10">
    <location>
        <begin position="90"/>
        <end position="109"/>
    </location>
</feature>
<evidence type="ECO:0000256" key="5">
    <source>
        <dbReference type="ARBA" id="ARBA00022771"/>
    </source>
</evidence>
<feature type="compositionally biased region" description="Polar residues" evidence="10">
    <location>
        <begin position="308"/>
        <end position="324"/>
    </location>
</feature>
<dbReference type="PROSITE" id="PS00028">
    <property type="entry name" value="ZINC_FINGER_C2H2_1"/>
    <property type="match status" value="9"/>
</dbReference>
<reference evidence="12" key="1">
    <citation type="submission" date="2025-08" db="UniProtKB">
        <authorList>
            <consortium name="Ensembl"/>
        </authorList>
    </citation>
    <scope>IDENTIFICATION</scope>
</reference>
<feature type="domain" description="C2H2-type" evidence="11">
    <location>
        <begin position="528"/>
        <end position="555"/>
    </location>
</feature>
<feature type="domain" description="C2H2-type" evidence="11">
    <location>
        <begin position="712"/>
        <end position="739"/>
    </location>
</feature>
<evidence type="ECO:0000313" key="13">
    <source>
        <dbReference type="Proteomes" id="UP000261420"/>
    </source>
</evidence>
<keyword evidence="7" id="KW-0238">DNA-binding</keyword>
<sequence length="812" mass="91560">MFEDPELQDPLSLSLNENYDDQNLTLDQKKAPASPDYNCETPEIRVIIKEEEDGWIVSENHESFSSEGEKEDTFAQTCQPHLKACGKESSISHEVKRQQRVHSGEKCSEESGGPTLYGQSSSAREGWHRDMLMDSDEKPKISCVRGKALGNASVDQCNNTGEKSFSCPVRETSPSHKRNVNSHQTTHAEDGCYAPDRGLDVKQSTSSPTEEELHKTKRSAPYQTDSPELKPLMSHGLKMASAKLADQTLHLTVRLQAGEEDEEEEQDEEIGGLINSDGEVVEWDARDSPDRGSDCTGSHQPSKGIGLSESQLQGQNQRDSSSPTLIMEVVSVGEDEEREEGEEKERVVKMTTVAPLYRGKRNRRRTKVPEIRVASLDVSDAEKEVPANPVKRRGRRKISETPLLSGGEDLEAEPGISRRTRRKSNFPTVVESEELNSKSVRRAAAKRPYRRRKDTKPCAEGEGENTGVSSGKKRPGRKMVRLPVEIPPELLKKPKEKIEYHCSVCGKEFPHAYKLERHELIHTGEKPYCCSICGRGFNQKGNLKTHYKVHLGRKGVADFDDEVNPIASELSEYLKSLPGESRIRSSLRCLECGKDCDSQSALQAHHITTHTQTAPESDTAEHSTSQLLFCRRCGTQFSEKEKLEEHMKTHIKEKPYSCPDCGKRFINESYIQVHQRIHTGERPFLCSQCGRGFHTASSLKLHEMQHSEERPFACSICGKTFRINSYLTAHYQTHIKDRPFICSICGKGYSRAEELKVHHRLHTGERPYECGECGKSFIYRQGLRQHQRTHAGRRIGPTRQLGRPKQQARLDI</sequence>
<evidence type="ECO:0000313" key="12">
    <source>
        <dbReference type="Ensembl" id="ENSSDUP00000019079.1"/>
    </source>
</evidence>
<dbReference type="SMART" id="SM00355">
    <property type="entry name" value="ZnF_C2H2"/>
    <property type="match status" value="10"/>
</dbReference>
<dbReference type="PANTHER" id="PTHR24379">
    <property type="entry name" value="KRAB AND ZINC FINGER DOMAIN-CONTAINING"/>
    <property type="match status" value="1"/>
</dbReference>
<dbReference type="GO" id="GO:0000981">
    <property type="term" value="F:DNA-binding transcription factor activity, RNA polymerase II-specific"/>
    <property type="evidence" value="ECO:0007669"/>
    <property type="project" value="TreeGrafter"/>
</dbReference>
<reference evidence="12" key="2">
    <citation type="submission" date="2025-09" db="UniProtKB">
        <authorList>
            <consortium name="Ensembl"/>
        </authorList>
    </citation>
    <scope>IDENTIFICATION</scope>
</reference>
<evidence type="ECO:0000256" key="7">
    <source>
        <dbReference type="ARBA" id="ARBA00023125"/>
    </source>
</evidence>
<feature type="domain" description="C2H2-type" evidence="11">
    <location>
        <begin position="768"/>
        <end position="795"/>
    </location>
</feature>
<keyword evidence="6" id="KW-0862">Zinc</keyword>